<organism evidence="1 2">
    <name type="scientific">Aldrovandia affinis</name>
    <dbReference type="NCBI Taxonomy" id="143900"/>
    <lineage>
        <taxon>Eukaryota</taxon>
        <taxon>Metazoa</taxon>
        <taxon>Chordata</taxon>
        <taxon>Craniata</taxon>
        <taxon>Vertebrata</taxon>
        <taxon>Euteleostomi</taxon>
        <taxon>Actinopterygii</taxon>
        <taxon>Neopterygii</taxon>
        <taxon>Teleostei</taxon>
        <taxon>Notacanthiformes</taxon>
        <taxon>Halosauridae</taxon>
        <taxon>Aldrovandia</taxon>
    </lineage>
</organism>
<accession>A0AAD7SN57</accession>
<evidence type="ECO:0000313" key="2">
    <source>
        <dbReference type="Proteomes" id="UP001221898"/>
    </source>
</evidence>
<name>A0AAD7SN57_9TELE</name>
<dbReference type="AlphaFoldDB" id="A0AAD7SN57"/>
<comment type="caution">
    <text evidence="1">The sequence shown here is derived from an EMBL/GenBank/DDBJ whole genome shotgun (WGS) entry which is preliminary data.</text>
</comment>
<dbReference type="EMBL" id="JAINUG010000047">
    <property type="protein sequence ID" value="KAJ8405589.1"/>
    <property type="molecule type" value="Genomic_DNA"/>
</dbReference>
<dbReference type="Proteomes" id="UP001221898">
    <property type="component" value="Unassembled WGS sequence"/>
</dbReference>
<sequence>MELPVRCPEGRFHIGPGLTTLPAVPGAYGDLDHSAKHGHPCCSLCCLHLLPHSTTLR</sequence>
<gene>
    <name evidence="1" type="ORF">AAFF_G00315690</name>
</gene>
<reference evidence="1" key="1">
    <citation type="journal article" date="2023" name="Science">
        <title>Genome structures resolve the early diversification of teleost fishes.</title>
        <authorList>
            <person name="Parey E."/>
            <person name="Louis A."/>
            <person name="Montfort J."/>
            <person name="Bouchez O."/>
            <person name="Roques C."/>
            <person name="Iampietro C."/>
            <person name="Lluch J."/>
            <person name="Castinel A."/>
            <person name="Donnadieu C."/>
            <person name="Desvignes T."/>
            <person name="Floi Bucao C."/>
            <person name="Jouanno E."/>
            <person name="Wen M."/>
            <person name="Mejri S."/>
            <person name="Dirks R."/>
            <person name="Jansen H."/>
            <person name="Henkel C."/>
            <person name="Chen W.J."/>
            <person name="Zahm M."/>
            <person name="Cabau C."/>
            <person name="Klopp C."/>
            <person name="Thompson A.W."/>
            <person name="Robinson-Rechavi M."/>
            <person name="Braasch I."/>
            <person name="Lecointre G."/>
            <person name="Bobe J."/>
            <person name="Postlethwait J.H."/>
            <person name="Berthelot C."/>
            <person name="Roest Crollius H."/>
            <person name="Guiguen Y."/>
        </authorList>
    </citation>
    <scope>NUCLEOTIDE SEQUENCE</scope>
    <source>
        <strain evidence="1">NC1722</strain>
    </source>
</reference>
<evidence type="ECO:0000313" key="1">
    <source>
        <dbReference type="EMBL" id="KAJ8405589.1"/>
    </source>
</evidence>
<proteinExistence type="predicted"/>
<protein>
    <submittedName>
        <fullName evidence="1">Uncharacterized protein</fullName>
    </submittedName>
</protein>
<keyword evidence="2" id="KW-1185">Reference proteome</keyword>